<accession>A0ACB8QLC0</accession>
<reference evidence="1" key="1">
    <citation type="submission" date="2021-02" db="EMBL/GenBank/DDBJ databases">
        <authorList>
            <consortium name="DOE Joint Genome Institute"/>
            <person name="Ahrendt S."/>
            <person name="Looney B.P."/>
            <person name="Miyauchi S."/>
            <person name="Morin E."/>
            <person name="Drula E."/>
            <person name="Courty P.E."/>
            <person name="Chicoki N."/>
            <person name="Fauchery L."/>
            <person name="Kohler A."/>
            <person name="Kuo A."/>
            <person name="Labutti K."/>
            <person name="Pangilinan J."/>
            <person name="Lipzen A."/>
            <person name="Riley R."/>
            <person name="Andreopoulos W."/>
            <person name="He G."/>
            <person name="Johnson J."/>
            <person name="Barry K.W."/>
            <person name="Grigoriev I.V."/>
            <person name="Nagy L."/>
            <person name="Hibbett D."/>
            <person name="Henrissat B."/>
            <person name="Matheny P.B."/>
            <person name="Labbe J."/>
            <person name="Martin F."/>
        </authorList>
    </citation>
    <scope>NUCLEOTIDE SEQUENCE</scope>
    <source>
        <strain evidence="1">EC-137</strain>
    </source>
</reference>
<comment type="caution">
    <text evidence="1">The sequence shown here is derived from an EMBL/GenBank/DDBJ whole genome shotgun (WGS) entry which is preliminary data.</text>
</comment>
<name>A0ACB8QLC0_9AGAM</name>
<organism evidence="1 2">
    <name type="scientific">Vararia minispora EC-137</name>
    <dbReference type="NCBI Taxonomy" id="1314806"/>
    <lineage>
        <taxon>Eukaryota</taxon>
        <taxon>Fungi</taxon>
        <taxon>Dikarya</taxon>
        <taxon>Basidiomycota</taxon>
        <taxon>Agaricomycotina</taxon>
        <taxon>Agaricomycetes</taxon>
        <taxon>Russulales</taxon>
        <taxon>Lachnocladiaceae</taxon>
        <taxon>Vararia</taxon>
    </lineage>
</organism>
<evidence type="ECO:0000313" key="2">
    <source>
        <dbReference type="Proteomes" id="UP000814128"/>
    </source>
</evidence>
<protein>
    <submittedName>
        <fullName evidence="1">Uncharacterized protein</fullName>
    </submittedName>
</protein>
<dbReference type="EMBL" id="MU273540">
    <property type="protein sequence ID" value="KAI0032623.1"/>
    <property type="molecule type" value="Genomic_DNA"/>
</dbReference>
<reference evidence="1" key="2">
    <citation type="journal article" date="2022" name="New Phytol.">
        <title>Evolutionary transition to the ectomycorrhizal habit in the genomes of a hyperdiverse lineage of mushroom-forming fungi.</title>
        <authorList>
            <person name="Looney B."/>
            <person name="Miyauchi S."/>
            <person name="Morin E."/>
            <person name="Drula E."/>
            <person name="Courty P.E."/>
            <person name="Kohler A."/>
            <person name="Kuo A."/>
            <person name="LaButti K."/>
            <person name="Pangilinan J."/>
            <person name="Lipzen A."/>
            <person name="Riley R."/>
            <person name="Andreopoulos W."/>
            <person name="He G."/>
            <person name="Johnson J."/>
            <person name="Nolan M."/>
            <person name="Tritt A."/>
            <person name="Barry K.W."/>
            <person name="Grigoriev I.V."/>
            <person name="Nagy L.G."/>
            <person name="Hibbett D."/>
            <person name="Henrissat B."/>
            <person name="Matheny P.B."/>
            <person name="Labbe J."/>
            <person name="Martin F.M."/>
        </authorList>
    </citation>
    <scope>NUCLEOTIDE SEQUENCE</scope>
    <source>
        <strain evidence="1">EC-137</strain>
    </source>
</reference>
<sequence>MSHGLLISKFCGYSLLPPPNYDTVTTTSAVLSAALPAHHRAEKHRDDRVLLFFLDVWSSLHINSQLQLNYFAASGFLVLAPDCFENDVVYLHTAMDILEFDPATSIDGRRVFVPSLRSRASFLAPLVALSPHVPTAIASTTTPDENHFHNVEAPLFLSYIGTSLPAPSSARDGSYIGPRRLSRKFAVTRRNNVTVIGVSSPLMTPSARAFGEPPIHQRAVFALQLFSGGQHSFVVKGDLANKHERMTDEGGGAEHRRLV</sequence>
<keyword evidence="2" id="KW-1185">Reference proteome</keyword>
<proteinExistence type="predicted"/>
<gene>
    <name evidence="1" type="ORF">K488DRAFT_85665</name>
</gene>
<dbReference type="Proteomes" id="UP000814128">
    <property type="component" value="Unassembled WGS sequence"/>
</dbReference>
<evidence type="ECO:0000313" key="1">
    <source>
        <dbReference type="EMBL" id="KAI0032623.1"/>
    </source>
</evidence>